<sequence>MNEPEGELKPGESSPEPCFDTRHLSGSGAGWAGRLYSAQEIGRFVNWQAAAIKEVDPGAMVTVGSLNMKADTDAMGFHNLYSDHCLVKAGGKQSKVFTCSYGVMVIGYVNFSFQQSFSNFRLDKPMVIGESNQEHGAGMSIESMFEWAYTKGYCGAWTWSRTGVSFSNQLHGMQHLTSRTEHGQVQFGL</sequence>
<gene>
    <name evidence="1" type="ORF">MEDL_15562</name>
</gene>
<reference evidence="1" key="1">
    <citation type="submission" date="2021-03" db="EMBL/GenBank/DDBJ databases">
        <authorList>
            <person name="Bekaert M."/>
        </authorList>
    </citation>
    <scope>NUCLEOTIDE SEQUENCE</scope>
</reference>
<dbReference type="InterPro" id="IPR017853">
    <property type="entry name" value="GH"/>
</dbReference>
<dbReference type="SUPFAM" id="SSF51445">
    <property type="entry name" value="(Trans)glycosidases"/>
    <property type="match status" value="1"/>
</dbReference>
<dbReference type="AlphaFoldDB" id="A0A8S3QZ53"/>
<dbReference type="OrthoDB" id="406631at2759"/>
<dbReference type="PANTHER" id="PTHR37398:SF3">
    <property type="entry name" value="GLYCOSIDE HYDROLASE FAMILY 5 DOMAIN-CONTAINING PROTEIN"/>
    <property type="match status" value="1"/>
</dbReference>
<proteinExistence type="predicted"/>
<dbReference type="Gene3D" id="3.20.20.80">
    <property type="entry name" value="Glycosidases"/>
    <property type="match status" value="1"/>
</dbReference>
<name>A0A8S3QZ53_MYTED</name>
<evidence type="ECO:0000313" key="2">
    <source>
        <dbReference type="Proteomes" id="UP000683360"/>
    </source>
</evidence>
<accession>A0A8S3QZ53</accession>
<organism evidence="1 2">
    <name type="scientific">Mytilus edulis</name>
    <name type="common">Blue mussel</name>
    <dbReference type="NCBI Taxonomy" id="6550"/>
    <lineage>
        <taxon>Eukaryota</taxon>
        <taxon>Metazoa</taxon>
        <taxon>Spiralia</taxon>
        <taxon>Lophotrochozoa</taxon>
        <taxon>Mollusca</taxon>
        <taxon>Bivalvia</taxon>
        <taxon>Autobranchia</taxon>
        <taxon>Pteriomorphia</taxon>
        <taxon>Mytilida</taxon>
        <taxon>Mytiloidea</taxon>
        <taxon>Mytilidae</taxon>
        <taxon>Mytilinae</taxon>
        <taxon>Mytilus</taxon>
    </lineage>
</organism>
<dbReference type="EMBL" id="CAJPWZ010000798">
    <property type="protein sequence ID" value="CAG2200928.1"/>
    <property type="molecule type" value="Genomic_DNA"/>
</dbReference>
<keyword evidence="2" id="KW-1185">Reference proteome</keyword>
<comment type="caution">
    <text evidence="1">The sequence shown here is derived from an EMBL/GenBank/DDBJ whole genome shotgun (WGS) entry which is preliminary data.</text>
</comment>
<evidence type="ECO:0000313" key="1">
    <source>
        <dbReference type="EMBL" id="CAG2200928.1"/>
    </source>
</evidence>
<dbReference type="Proteomes" id="UP000683360">
    <property type="component" value="Unassembled WGS sequence"/>
</dbReference>
<protein>
    <submittedName>
        <fullName evidence="1">Mannan endo-1,4-beta-mannosidase</fullName>
    </submittedName>
</protein>
<dbReference type="PANTHER" id="PTHR37398">
    <property type="entry name" value="ENDO-BETA-1,4-MANNANASE"/>
    <property type="match status" value="1"/>
</dbReference>